<protein>
    <recommendedName>
        <fullName evidence="9">Signal recognition particle protein</fullName>
        <ecNumber evidence="9">3.6.5.4</ecNumber>
    </recommendedName>
    <alternativeName>
        <fullName evidence="9">Fifty-four homolog</fullName>
    </alternativeName>
</protein>
<dbReference type="PANTHER" id="PTHR11564">
    <property type="entry name" value="SIGNAL RECOGNITION PARTICLE 54K PROTEIN SRP54"/>
    <property type="match status" value="1"/>
</dbReference>
<dbReference type="CDD" id="cd18539">
    <property type="entry name" value="SRP_G"/>
    <property type="match status" value="1"/>
</dbReference>
<reference evidence="11" key="1">
    <citation type="submission" date="2020-10" db="EMBL/GenBank/DDBJ databases">
        <authorList>
            <person name="Gilroy R."/>
        </authorList>
    </citation>
    <scope>NUCLEOTIDE SEQUENCE</scope>
    <source>
        <strain evidence="11">11300</strain>
    </source>
</reference>
<feature type="binding site" evidence="9">
    <location>
        <begin position="108"/>
        <end position="115"/>
    </location>
    <ligand>
        <name>GTP</name>
        <dbReference type="ChEBI" id="CHEBI:37565"/>
    </ligand>
</feature>
<dbReference type="HAMAP" id="MF_00306">
    <property type="entry name" value="SRP54"/>
    <property type="match status" value="1"/>
</dbReference>
<dbReference type="InterPro" id="IPR004780">
    <property type="entry name" value="SRP"/>
</dbReference>
<evidence type="ECO:0000256" key="4">
    <source>
        <dbReference type="ARBA" id="ARBA00022884"/>
    </source>
</evidence>
<dbReference type="Pfam" id="PF00448">
    <property type="entry name" value="SRP54"/>
    <property type="match status" value="1"/>
</dbReference>
<dbReference type="Proteomes" id="UP000824091">
    <property type="component" value="Unassembled WGS sequence"/>
</dbReference>
<keyword evidence="7 9" id="KW-0687">Ribonucleoprotein</keyword>
<comment type="caution">
    <text evidence="11">The sequence shown here is derived from an EMBL/GenBank/DDBJ whole genome shotgun (WGS) entry which is preliminary data.</text>
</comment>
<keyword evidence="5 9" id="KW-0342">GTP-binding</keyword>
<reference evidence="11" key="2">
    <citation type="journal article" date="2021" name="PeerJ">
        <title>Extensive microbial diversity within the chicken gut microbiome revealed by metagenomics and culture.</title>
        <authorList>
            <person name="Gilroy R."/>
            <person name="Ravi A."/>
            <person name="Getino M."/>
            <person name="Pursley I."/>
            <person name="Horton D.L."/>
            <person name="Alikhan N.F."/>
            <person name="Baker D."/>
            <person name="Gharbi K."/>
            <person name="Hall N."/>
            <person name="Watson M."/>
            <person name="Adriaenssens E.M."/>
            <person name="Foster-Nyarko E."/>
            <person name="Jarju S."/>
            <person name="Secka A."/>
            <person name="Antonio M."/>
            <person name="Oren A."/>
            <person name="Chaudhuri R.R."/>
            <person name="La Ragione R."/>
            <person name="Hildebrand F."/>
            <person name="Pallen M.J."/>
        </authorList>
    </citation>
    <scope>NUCLEOTIDE SEQUENCE</scope>
    <source>
        <strain evidence="11">11300</strain>
    </source>
</reference>
<evidence type="ECO:0000256" key="8">
    <source>
        <dbReference type="ARBA" id="ARBA00048027"/>
    </source>
</evidence>
<evidence type="ECO:0000259" key="10">
    <source>
        <dbReference type="PROSITE" id="PS00300"/>
    </source>
</evidence>
<keyword evidence="3 9" id="KW-0378">Hydrolase</keyword>
<feature type="binding site" evidence="9">
    <location>
        <begin position="248"/>
        <end position="251"/>
    </location>
    <ligand>
        <name>GTP</name>
        <dbReference type="ChEBI" id="CHEBI:37565"/>
    </ligand>
</feature>
<dbReference type="AlphaFoldDB" id="A0A9D1I3G3"/>
<dbReference type="Gene3D" id="1.10.260.30">
    <property type="entry name" value="Signal recognition particle, SRP54 subunit, M-domain"/>
    <property type="match status" value="1"/>
</dbReference>
<dbReference type="InterPro" id="IPR027417">
    <property type="entry name" value="P-loop_NTPase"/>
</dbReference>
<evidence type="ECO:0000256" key="3">
    <source>
        <dbReference type="ARBA" id="ARBA00022801"/>
    </source>
</evidence>
<feature type="binding site" evidence="9">
    <location>
        <begin position="190"/>
        <end position="194"/>
    </location>
    <ligand>
        <name>GTP</name>
        <dbReference type="ChEBI" id="CHEBI:37565"/>
    </ligand>
</feature>
<dbReference type="Pfam" id="PF02881">
    <property type="entry name" value="SRP54_N"/>
    <property type="match status" value="1"/>
</dbReference>
<evidence type="ECO:0000256" key="1">
    <source>
        <dbReference type="ARBA" id="ARBA00005450"/>
    </source>
</evidence>
<comment type="subunit">
    <text evidence="9">Part of the signal recognition particle protein translocation system, which is composed of SRP and FtsY.</text>
</comment>
<keyword evidence="2 9" id="KW-0547">Nucleotide-binding</keyword>
<dbReference type="SMART" id="SM00382">
    <property type="entry name" value="AAA"/>
    <property type="match status" value="1"/>
</dbReference>
<organism evidence="11 12">
    <name type="scientific">Candidatus Fimisoma avicola</name>
    <dbReference type="NCBI Taxonomy" id="2840826"/>
    <lineage>
        <taxon>Bacteria</taxon>
        <taxon>Bacillati</taxon>
        <taxon>Bacillota</taxon>
        <taxon>Clostridia</taxon>
        <taxon>Eubacteriales</taxon>
        <taxon>Candidatus Fimisoma</taxon>
    </lineage>
</organism>
<comment type="subcellular location">
    <subcellularLocation>
        <location evidence="9">Cytoplasm</location>
    </subcellularLocation>
    <text evidence="9">The SRP-RNC complex is targeted to the cytoplasmic membrane.</text>
</comment>
<dbReference type="EMBL" id="DVMO01000044">
    <property type="protein sequence ID" value="HIU27299.1"/>
    <property type="molecule type" value="Genomic_DNA"/>
</dbReference>
<dbReference type="GO" id="GO:0005525">
    <property type="term" value="F:GTP binding"/>
    <property type="evidence" value="ECO:0007669"/>
    <property type="project" value="UniProtKB-UniRule"/>
</dbReference>
<dbReference type="SUPFAM" id="SSF52540">
    <property type="entry name" value="P-loop containing nucleoside triphosphate hydrolases"/>
    <property type="match status" value="1"/>
</dbReference>
<dbReference type="GO" id="GO:0008312">
    <property type="term" value="F:7S RNA binding"/>
    <property type="evidence" value="ECO:0007669"/>
    <property type="project" value="InterPro"/>
</dbReference>
<evidence type="ECO:0000256" key="9">
    <source>
        <dbReference type="HAMAP-Rule" id="MF_00306"/>
    </source>
</evidence>
<evidence type="ECO:0000313" key="11">
    <source>
        <dbReference type="EMBL" id="HIU27299.1"/>
    </source>
</evidence>
<dbReference type="GO" id="GO:0006614">
    <property type="term" value="P:SRP-dependent cotranslational protein targeting to membrane"/>
    <property type="evidence" value="ECO:0007669"/>
    <property type="project" value="InterPro"/>
</dbReference>
<name>A0A9D1I3G3_9FIRM</name>
<dbReference type="InterPro" id="IPR022941">
    <property type="entry name" value="SRP54"/>
</dbReference>
<evidence type="ECO:0000313" key="12">
    <source>
        <dbReference type="Proteomes" id="UP000824091"/>
    </source>
</evidence>
<dbReference type="SUPFAM" id="SSF47446">
    <property type="entry name" value="Signal peptide-binding domain"/>
    <property type="match status" value="1"/>
</dbReference>
<accession>A0A9D1I3G3</accession>
<sequence>MAFESLSEKLQNTFKKIRGKGVLTENDINDAMREVKLALLEADVNFKIVKEFVADVKEKCLGQEVLQSLTPGQQVIKIVNDQLTELMGGTGSKLTYSPSGFTVLLMVGLQGTGKTTTCGKLAAYLKKNGKKPMLCACDIYRPAAIDQLEVVGKAADVPVYTDRNSKKAEEIALAARKEAEKKGFNVLIVDTAGRLQIDEELMEELARVKKAVKPHEILLVVDALTGQDAVNAAEGFNEKLGIDGIIMTKMDGDSRGGAALSAKKVTGKPVKFVGMGEKLDELEPFYPDRMASRILGMGDMLSFIEKAQESYDEEQAAKLEKKLRKNDFTLEDYLEQMAQMQKMGGLGKMLEMIPGMGGKKVSDDEIEKGEKELKQMQAIICSMTIEERRDPKILNAGRRRRIAAGSGQPVSKVNNLIKKYEDTKKLMKQFSNPGFMKKNKKFKGLF</sequence>
<dbReference type="NCBIfam" id="TIGR00959">
    <property type="entry name" value="ffh"/>
    <property type="match status" value="1"/>
</dbReference>
<dbReference type="GO" id="GO:0048500">
    <property type="term" value="C:signal recognition particle"/>
    <property type="evidence" value="ECO:0007669"/>
    <property type="project" value="UniProtKB-UniRule"/>
</dbReference>
<feature type="domain" description="SRP54-type proteins GTP-binding" evidence="10">
    <location>
        <begin position="269"/>
        <end position="282"/>
    </location>
</feature>
<keyword evidence="6 9" id="KW-0733">Signal recognition particle</keyword>
<evidence type="ECO:0000256" key="6">
    <source>
        <dbReference type="ARBA" id="ARBA00023135"/>
    </source>
</evidence>
<dbReference type="Pfam" id="PF02978">
    <property type="entry name" value="SRP_SPB"/>
    <property type="match status" value="1"/>
</dbReference>
<dbReference type="EC" id="3.6.5.4" evidence="9"/>
<dbReference type="FunFam" id="3.40.50.300:FF:000022">
    <property type="entry name" value="Signal recognition particle 54 kDa subunit"/>
    <property type="match status" value="1"/>
</dbReference>
<dbReference type="InterPro" id="IPR003593">
    <property type="entry name" value="AAA+_ATPase"/>
</dbReference>
<comment type="catalytic activity">
    <reaction evidence="8 9">
        <text>GTP + H2O = GDP + phosphate + H(+)</text>
        <dbReference type="Rhea" id="RHEA:19669"/>
        <dbReference type="ChEBI" id="CHEBI:15377"/>
        <dbReference type="ChEBI" id="CHEBI:15378"/>
        <dbReference type="ChEBI" id="CHEBI:37565"/>
        <dbReference type="ChEBI" id="CHEBI:43474"/>
        <dbReference type="ChEBI" id="CHEBI:58189"/>
        <dbReference type="EC" id="3.6.5.4"/>
    </reaction>
</comment>
<dbReference type="SMART" id="SM00963">
    <property type="entry name" value="SRP54_N"/>
    <property type="match status" value="1"/>
</dbReference>
<evidence type="ECO:0000256" key="2">
    <source>
        <dbReference type="ARBA" id="ARBA00022741"/>
    </source>
</evidence>
<dbReference type="InterPro" id="IPR042101">
    <property type="entry name" value="SRP54_N_sf"/>
</dbReference>
<dbReference type="InterPro" id="IPR004125">
    <property type="entry name" value="Signal_recog_particle_SRP54_M"/>
</dbReference>
<dbReference type="InterPro" id="IPR000897">
    <property type="entry name" value="SRP54_GTPase_dom"/>
</dbReference>
<dbReference type="SMART" id="SM00962">
    <property type="entry name" value="SRP54"/>
    <property type="match status" value="1"/>
</dbReference>
<keyword evidence="9" id="KW-0963">Cytoplasm</keyword>
<dbReference type="PANTHER" id="PTHR11564:SF5">
    <property type="entry name" value="SIGNAL RECOGNITION PARTICLE SUBUNIT SRP54"/>
    <property type="match status" value="1"/>
</dbReference>
<evidence type="ECO:0000256" key="5">
    <source>
        <dbReference type="ARBA" id="ARBA00023134"/>
    </source>
</evidence>
<comment type="function">
    <text evidence="9">Involved in targeting and insertion of nascent membrane proteins into the cytoplasmic membrane. Binds to the hydrophobic signal sequence of the ribosome-nascent chain (RNC) as it emerges from the ribosomes. The SRP-RNC complex is then targeted to the cytoplasmic membrane where it interacts with the SRP receptor FtsY.</text>
</comment>
<comment type="domain">
    <text evidence="9">Composed of three domains: the N-terminal N domain, which is responsible for interactions with the ribosome, the central G domain, which binds GTP, and the C-terminal M domain, which binds the RNA and the signal sequence of the RNC.</text>
</comment>
<dbReference type="PROSITE" id="PS00300">
    <property type="entry name" value="SRP54"/>
    <property type="match status" value="1"/>
</dbReference>
<dbReference type="InterPro" id="IPR036891">
    <property type="entry name" value="Signal_recog_part_SRP54_M_sf"/>
</dbReference>
<evidence type="ECO:0000256" key="7">
    <source>
        <dbReference type="ARBA" id="ARBA00023274"/>
    </source>
</evidence>
<proteinExistence type="inferred from homology"/>
<dbReference type="Gene3D" id="3.40.50.300">
    <property type="entry name" value="P-loop containing nucleotide triphosphate hydrolases"/>
    <property type="match status" value="1"/>
</dbReference>
<dbReference type="GO" id="GO:0003924">
    <property type="term" value="F:GTPase activity"/>
    <property type="evidence" value="ECO:0007669"/>
    <property type="project" value="UniProtKB-UniRule"/>
</dbReference>
<comment type="similarity">
    <text evidence="1 9">Belongs to the GTP-binding SRP family. SRP54 subfamily.</text>
</comment>
<keyword evidence="4 9" id="KW-0694">RNA-binding</keyword>
<gene>
    <name evidence="9 11" type="primary">ffh</name>
    <name evidence="11" type="ORF">IAD16_02815</name>
</gene>
<dbReference type="InterPro" id="IPR013822">
    <property type="entry name" value="Signal_recog_particl_SRP54_hlx"/>
</dbReference>
<dbReference type="Gene3D" id="1.20.120.140">
    <property type="entry name" value="Signal recognition particle SRP54, nucleotide-binding domain"/>
    <property type="match status" value="1"/>
</dbReference>